<keyword evidence="2" id="KW-1185">Reference proteome</keyword>
<proteinExistence type="predicted"/>
<dbReference type="Proteomes" id="UP000766629">
    <property type="component" value="Unassembled WGS sequence"/>
</dbReference>
<reference evidence="1 2" key="1">
    <citation type="submission" date="2021-06" db="EMBL/GenBank/DDBJ databases">
        <title>50 bacteria genomes isolated from Dapeng, Shenzhen, China.</title>
        <authorList>
            <person name="Zheng W."/>
            <person name="Yu S."/>
            <person name="Huang Y."/>
        </authorList>
    </citation>
    <scope>NUCLEOTIDE SEQUENCE [LARGE SCALE GENOMIC DNA]</scope>
    <source>
        <strain evidence="1 2">DP1N14-2</strain>
    </source>
</reference>
<organism evidence="1 2">
    <name type="scientific">Leisingera daeponensis</name>
    <dbReference type="NCBI Taxonomy" id="405746"/>
    <lineage>
        <taxon>Bacteria</taxon>
        <taxon>Pseudomonadati</taxon>
        <taxon>Pseudomonadota</taxon>
        <taxon>Alphaproteobacteria</taxon>
        <taxon>Rhodobacterales</taxon>
        <taxon>Roseobacteraceae</taxon>
        <taxon>Leisingera</taxon>
    </lineage>
</organism>
<name>A0ABS7NM04_9RHOB</name>
<evidence type="ECO:0000313" key="1">
    <source>
        <dbReference type="EMBL" id="MBY6142238.1"/>
    </source>
</evidence>
<dbReference type="EMBL" id="JAHVJA010000022">
    <property type="protein sequence ID" value="MBY6142238.1"/>
    <property type="molecule type" value="Genomic_DNA"/>
</dbReference>
<sequence>MGKALIGIIALVVGLIIGVAFGGAMTGGAAAGIGVATGLSAGICSTVTAAQEEGLLTAEQVAQVLTRAATDMGAEVPDGTGLVNSADECAGIMEKLRSVAAE</sequence>
<evidence type="ECO:0000313" key="2">
    <source>
        <dbReference type="Proteomes" id="UP000766629"/>
    </source>
</evidence>
<gene>
    <name evidence="1" type="ORF">KUV26_22660</name>
</gene>
<accession>A0ABS7NM04</accession>
<protein>
    <submittedName>
        <fullName evidence="1">Uncharacterized protein</fullName>
    </submittedName>
</protein>
<comment type="caution">
    <text evidence="1">The sequence shown here is derived from an EMBL/GenBank/DDBJ whole genome shotgun (WGS) entry which is preliminary data.</text>
</comment>
<dbReference type="RefSeq" id="WP_222510152.1">
    <property type="nucleotide sequence ID" value="NZ_JAHVJA010000022.1"/>
</dbReference>